<gene>
    <name evidence="2" type="ORF">RDV89_20025</name>
</gene>
<protein>
    <submittedName>
        <fullName evidence="2">Uncharacterized protein</fullName>
    </submittedName>
</protein>
<organism evidence="2 3">
    <name type="scientific">Nocardioides imazamoxiresistens</name>
    <dbReference type="NCBI Taxonomy" id="3231893"/>
    <lineage>
        <taxon>Bacteria</taxon>
        <taxon>Bacillati</taxon>
        <taxon>Actinomycetota</taxon>
        <taxon>Actinomycetes</taxon>
        <taxon>Propionibacteriales</taxon>
        <taxon>Nocardioidaceae</taxon>
        <taxon>Nocardioides</taxon>
    </lineage>
</organism>
<keyword evidence="3" id="KW-1185">Reference proteome</keyword>
<proteinExistence type="predicted"/>
<accession>A0ABU3Q1J4</accession>
<feature type="chain" id="PRO_5045804157" evidence="1">
    <location>
        <begin position="25"/>
        <end position="332"/>
    </location>
</feature>
<name>A0ABU3Q1J4_9ACTN</name>
<reference evidence="2 3" key="1">
    <citation type="submission" date="2023-08" db="EMBL/GenBank/DDBJ databases">
        <title>Nocardioides seae sp. nov., a bacterium isolated from a soil.</title>
        <authorList>
            <person name="Wang X."/>
        </authorList>
    </citation>
    <scope>NUCLEOTIDE SEQUENCE [LARGE SCALE GENOMIC DNA]</scope>
    <source>
        <strain evidence="2 3">YZH12</strain>
    </source>
</reference>
<sequence length="332" mass="34103">MRRLLLLPVLALAAPLLTAAPASAATVDSFTLEGFADDLAAYAGTTIEVAWDVVPLDATATVAVAPAGTAVDVLAGWDAATVAGAVDSVVDVTIPEDAEPGAEYTFQLLVSEDGAAAVSDVLTVLVLETPVSVTPPPVVFDGCDVVIPDVEGVGWTVEERYFDEGYSSTLEIEPGRYPLAAFGDGNDTTFFAFPRYGFELDPGAPDSFPVAEEDQACFDADVVEIKPGCGTVIVSNPSEVTVDLYVEPSDNDNVGTGIEAQIFSLEPGMAVTVEVDAGSVYVDAGVTIPTGWGEAEYVSVQSVTDLELDPACAGTAPVARPTHPTAAPAAGA</sequence>
<evidence type="ECO:0000313" key="3">
    <source>
        <dbReference type="Proteomes" id="UP001268542"/>
    </source>
</evidence>
<dbReference type="EMBL" id="JAVYII010000011">
    <property type="protein sequence ID" value="MDT9595382.1"/>
    <property type="molecule type" value="Genomic_DNA"/>
</dbReference>
<keyword evidence="1" id="KW-0732">Signal</keyword>
<dbReference type="Proteomes" id="UP001268542">
    <property type="component" value="Unassembled WGS sequence"/>
</dbReference>
<comment type="caution">
    <text evidence="2">The sequence shown here is derived from an EMBL/GenBank/DDBJ whole genome shotgun (WGS) entry which is preliminary data.</text>
</comment>
<dbReference type="RefSeq" id="WP_315736052.1">
    <property type="nucleotide sequence ID" value="NZ_JAVYII010000011.1"/>
</dbReference>
<feature type="signal peptide" evidence="1">
    <location>
        <begin position="1"/>
        <end position="24"/>
    </location>
</feature>
<evidence type="ECO:0000256" key="1">
    <source>
        <dbReference type="SAM" id="SignalP"/>
    </source>
</evidence>
<evidence type="ECO:0000313" key="2">
    <source>
        <dbReference type="EMBL" id="MDT9595382.1"/>
    </source>
</evidence>